<protein>
    <recommendedName>
        <fullName evidence="3">Lipoprotein</fullName>
    </recommendedName>
</protein>
<evidence type="ECO:0008006" key="3">
    <source>
        <dbReference type="Google" id="ProtNLM"/>
    </source>
</evidence>
<sequence length="169" mass="18988">MKNLLFGILLGCFALMGCRSDEDSIQKIDQIMNFYIENSSGKDLLIPDSIGSYTTISMNDFLAPKDVAPVSFSPKTGESSRRFLEYIAGATRQLESGGDSDERVYRSKIRVDLIKKITDTTFAAVVNDTLEIRYRWTPTVFEISTVHYNSSQLPVTKDAESRNVVKIIK</sequence>
<dbReference type="Proteomes" id="UP001208649">
    <property type="component" value="Unassembled WGS sequence"/>
</dbReference>
<dbReference type="PROSITE" id="PS51257">
    <property type="entry name" value="PROKAR_LIPOPROTEIN"/>
    <property type="match status" value="1"/>
</dbReference>
<keyword evidence="2" id="KW-1185">Reference proteome</keyword>
<reference evidence="2" key="1">
    <citation type="submission" date="2023-07" db="EMBL/GenBank/DDBJ databases">
        <title>Chryseobacterium sp. strain PBS4-4 Genome sequencing and assembly.</title>
        <authorList>
            <person name="Jung Y."/>
        </authorList>
    </citation>
    <scope>NUCLEOTIDE SEQUENCE [LARGE SCALE GENOMIC DNA]</scope>
    <source>
        <strain evidence="2">PBS4-4</strain>
    </source>
</reference>
<dbReference type="RefSeq" id="WP_263002732.1">
    <property type="nucleotide sequence ID" value="NZ_JAOTEM010000002.1"/>
</dbReference>
<organism evidence="1 2">
    <name type="scientific">Chryseobacterium edaphi</name>
    <dbReference type="NCBI Taxonomy" id="2976532"/>
    <lineage>
        <taxon>Bacteria</taxon>
        <taxon>Pseudomonadati</taxon>
        <taxon>Bacteroidota</taxon>
        <taxon>Flavobacteriia</taxon>
        <taxon>Flavobacteriales</taxon>
        <taxon>Weeksellaceae</taxon>
        <taxon>Chryseobacterium group</taxon>
        <taxon>Chryseobacterium</taxon>
    </lineage>
</organism>
<evidence type="ECO:0000313" key="2">
    <source>
        <dbReference type="Proteomes" id="UP001208649"/>
    </source>
</evidence>
<proteinExistence type="predicted"/>
<dbReference type="EMBL" id="JAOTEM010000002">
    <property type="protein sequence ID" value="MCU7617284.1"/>
    <property type="molecule type" value="Genomic_DNA"/>
</dbReference>
<gene>
    <name evidence="1" type="ORF">NZ698_08740</name>
</gene>
<evidence type="ECO:0000313" key="1">
    <source>
        <dbReference type="EMBL" id="MCU7617284.1"/>
    </source>
</evidence>
<name>A0ABT2W7A3_9FLAO</name>
<comment type="caution">
    <text evidence="1">The sequence shown here is derived from an EMBL/GenBank/DDBJ whole genome shotgun (WGS) entry which is preliminary data.</text>
</comment>
<accession>A0ABT2W7A3</accession>